<keyword evidence="1" id="KW-1133">Transmembrane helix</keyword>
<keyword evidence="1" id="KW-0472">Membrane</keyword>
<dbReference type="RefSeq" id="WP_048859532.1">
    <property type="nucleotide sequence ID" value="NZ_BANB01000006.1"/>
</dbReference>
<feature type="transmembrane region" description="Helical" evidence="1">
    <location>
        <begin position="130"/>
        <end position="150"/>
    </location>
</feature>
<evidence type="ECO:0000313" key="3">
    <source>
        <dbReference type="Proteomes" id="UP000032680"/>
    </source>
</evidence>
<dbReference type="EMBL" id="BANB01000006">
    <property type="protein sequence ID" value="GAN75790.1"/>
    <property type="molecule type" value="Genomic_DNA"/>
</dbReference>
<feature type="transmembrane region" description="Helical" evidence="1">
    <location>
        <begin position="32"/>
        <end position="52"/>
    </location>
</feature>
<feature type="transmembrane region" description="Helical" evidence="1">
    <location>
        <begin position="94"/>
        <end position="118"/>
    </location>
</feature>
<proteinExistence type="predicted"/>
<reference evidence="2 3" key="1">
    <citation type="submission" date="2012-11" db="EMBL/GenBank/DDBJ databases">
        <title>Whole genome sequence of Acidisphaera rubrifaciens HS-AP3.</title>
        <authorList>
            <person name="Azuma Y."/>
            <person name="Higashiura N."/>
            <person name="Hirakawa H."/>
            <person name="Matsushita K."/>
        </authorList>
    </citation>
    <scope>NUCLEOTIDE SEQUENCE [LARGE SCALE GENOMIC DNA]</scope>
    <source>
        <strain evidence="2 3">HS-AP3</strain>
    </source>
</reference>
<accession>A0A0D6P209</accession>
<evidence type="ECO:0008006" key="4">
    <source>
        <dbReference type="Google" id="ProtNLM"/>
    </source>
</evidence>
<protein>
    <recommendedName>
        <fullName evidence="4">DUF1109 domain-containing protein</fullName>
    </recommendedName>
</protein>
<comment type="caution">
    <text evidence="2">The sequence shown here is derived from an EMBL/GenBank/DDBJ whole genome shotgun (WGS) entry which is preliminary data.</text>
</comment>
<dbReference type="InterPro" id="IPR009495">
    <property type="entry name" value="NrsF"/>
</dbReference>
<gene>
    <name evidence="2" type="ORF">Asru_0006_02</name>
</gene>
<dbReference type="Pfam" id="PF06532">
    <property type="entry name" value="NrsF"/>
    <property type="match status" value="1"/>
</dbReference>
<sequence>MADVIPNDRLIDALAADLPPVRRLWPPFVRATGFLAVVLAIGTLLACLVPLEPIARRLLGAPDLMLAAIGSTATAVLATLAAFAISLPDRSRAWALLPLPAAALWIGASGLGCLRTVLAPASHVPEAAETIACLRFILGMSLPLSALLIVMLRRAAPLRPRLTAMMGGLAVASAAASLLWFVHPFDASATDLCVHIVAVGIVVGLNEAFGGRLLGR</sequence>
<feature type="transmembrane region" description="Helical" evidence="1">
    <location>
        <begin position="194"/>
        <end position="214"/>
    </location>
</feature>
<feature type="transmembrane region" description="Helical" evidence="1">
    <location>
        <begin position="64"/>
        <end position="87"/>
    </location>
</feature>
<keyword evidence="1" id="KW-0812">Transmembrane</keyword>
<keyword evidence="3" id="KW-1185">Reference proteome</keyword>
<dbReference type="Proteomes" id="UP000032680">
    <property type="component" value="Unassembled WGS sequence"/>
</dbReference>
<evidence type="ECO:0000256" key="1">
    <source>
        <dbReference type="SAM" id="Phobius"/>
    </source>
</evidence>
<feature type="transmembrane region" description="Helical" evidence="1">
    <location>
        <begin position="162"/>
        <end position="182"/>
    </location>
</feature>
<dbReference type="AlphaFoldDB" id="A0A0D6P209"/>
<evidence type="ECO:0000313" key="2">
    <source>
        <dbReference type="EMBL" id="GAN75790.1"/>
    </source>
</evidence>
<name>A0A0D6P209_9PROT</name>
<organism evidence="2 3">
    <name type="scientific">Acidisphaera rubrifaciens HS-AP3</name>
    <dbReference type="NCBI Taxonomy" id="1231350"/>
    <lineage>
        <taxon>Bacteria</taxon>
        <taxon>Pseudomonadati</taxon>
        <taxon>Pseudomonadota</taxon>
        <taxon>Alphaproteobacteria</taxon>
        <taxon>Acetobacterales</taxon>
        <taxon>Acetobacteraceae</taxon>
        <taxon>Acidisphaera</taxon>
    </lineage>
</organism>
<dbReference type="OrthoDB" id="6024860at2"/>